<evidence type="ECO:0000313" key="5">
    <source>
        <dbReference type="Proteomes" id="UP001174997"/>
    </source>
</evidence>
<feature type="transmembrane region" description="Helical" evidence="2">
    <location>
        <begin position="65"/>
        <end position="88"/>
    </location>
</feature>
<evidence type="ECO:0000256" key="1">
    <source>
        <dbReference type="SAM" id="MobiDB-lite"/>
    </source>
</evidence>
<organism evidence="4 5">
    <name type="scientific">Cercophora samala</name>
    <dbReference type="NCBI Taxonomy" id="330535"/>
    <lineage>
        <taxon>Eukaryota</taxon>
        <taxon>Fungi</taxon>
        <taxon>Dikarya</taxon>
        <taxon>Ascomycota</taxon>
        <taxon>Pezizomycotina</taxon>
        <taxon>Sordariomycetes</taxon>
        <taxon>Sordariomycetidae</taxon>
        <taxon>Sordariales</taxon>
        <taxon>Lasiosphaeriaceae</taxon>
        <taxon>Cercophora</taxon>
    </lineage>
</organism>
<keyword evidence="2" id="KW-1133">Transmembrane helix</keyword>
<keyword evidence="3" id="KW-0732">Signal</keyword>
<feature type="compositionally biased region" description="Polar residues" evidence="1">
    <location>
        <begin position="109"/>
        <end position="122"/>
    </location>
</feature>
<keyword evidence="5" id="KW-1185">Reference proteome</keyword>
<comment type="caution">
    <text evidence="4">The sequence shown here is derived from an EMBL/GenBank/DDBJ whole genome shotgun (WGS) entry which is preliminary data.</text>
</comment>
<keyword evidence="2" id="KW-0812">Transmembrane</keyword>
<accession>A0AA40D8F7</accession>
<gene>
    <name evidence="4" type="ORF">QBC41DRAFT_324564</name>
</gene>
<name>A0AA40D8F7_9PEZI</name>
<feature type="signal peptide" evidence="3">
    <location>
        <begin position="1"/>
        <end position="21"/>
    </location>
</feature>
<evidence type="ECO:0000256" key="3">
    <source>
        <dbReference type="SAM" id="SignalP"/>
    </source>
</evidence>
<evidence type="ECO:0000313" key="4">
    <source>
        <dbReference type="EMBL" id="KAK0667077.1"/>
    </source>
</evidence>
<protein>
    <submittedName>
        <fullName evidence="4">Uncharacterized protein</fullName>
    </submittedName>
</protein>
<feature type="region of interest" description="Disordered" evidence="1">
    <location>
        <begin position="217"/>
        <end position="248"/>
    </location>
</feature>
<keyword evidence="2" id="KW-0472">Membrane</keyword>
<reference evidence="4" key="1">
    <citation type="submission" date="2023-06" db="EMBL/GenBank/DDBJ databases">
        <title>Genome-scale phylogeny and comparative genomics of the fungal order Sordariales.</title>
        <authorList>
            <consortium name="Lawrence Berkeley National Laboratory"/>
            <person name="Hensen N."/>
            <person name="Bonometti L."/>
            <person name="Westerberg I."/>
            <person name="Brannstrom I.O."/>
            <person name="Guillou S."/>
            <person name="Cros-Aarteil S."/>
            <person name="Calhoun S."/>
            <person name="Haridas S."/>
            <person name="Kuo A."/>
            <person name="Mondo S."/>
            <person name="Pangilinan J."/>
            <person name="Riley R."/>
            <person name="Labutti K."/>
            <person name="Andreopoulos B."/>
            <person name="Lipzen A."/>
            <person name="Chen C."/>
            <person name="Yanf M."/>
            <person name="Daum C."/>
            <person name="Ng V."/>
            <person name="Clum A."/>
            <person name="Steindorff A."/>
            <person name="Ohm R."/>
            <person name="Martin F."/>
            <person name="Silar P."/>
            <person name="Natvig D."/>
            <person name="Lalanne C."/>
            <person name="Gautier V."/>
            <person name="Ament-Velasquez S.L."/>
            <person name="Kruys A."/>
            <person name="Hutchinson M.I."/>
            <person name="Powell A.J."/>
            <person name="Barry K."/>
            <person name="Miller A.N."/>
            <person name="Grigoriev I.V."/>
            <person name="Debuchy R."/>
            <person name="Gladieux P."/>
            <person name="Thoren M.H."/>
            <person name="Johannesson H."/>
        </authorList>
    </citation>
    <scope>NUCLEOTIDE SEQUENCE</scope>
    <source>
        <strain evidence="4">CBS 307.81</strain>
    </source>
</reference>
<dbReference type="EMBL" id="JAULSY010000077">
    <property type="protein sequence ID" value="KAK0667077.1"/>
    <property type="molecule type" value="Genomic_DNA"/>
</dbReference>
<evidence type="ECO:0000256" key="2">
    <source>
        <dbReference type="SAM" id="Phobius"/>
    </source>
</evidence>
<feature type="compositionally biased region" description="Polar residues" evidence="1">
    <location>
        <begin position="134"/>
        <end position="151"/>
    </location>
</feature>
<feature type="chain" id="PRO_5041243683" evidence="3">
    <location>
        <begin position="22"/>
        <end position="248"/>
    </location>
</feature>
<sequence>MISRKRSLAVVWLLHLHRALSQDASNARYSTASGFEYTRSTGADLAPLPTSEPQPSSGPALSSGAQAGIITGSALLFFLVLSLAVYFFHLRKTNRQSPPSPGLHPGLSTRPSNQHLISSPLQTPKRARTPLSFPFSNSKRGDQEQQGTPLSPSALDVVRERLEMESMGLGYQQDRRNNRREAKSVVESLDWDWKKVYVYPFTSSASSRGSVYSTSEGAAGLEEGRAGPGLGSYWEVSSGGSNGGSRRY</sequence>
<feature type="compositionally biased region" description="Polar residues" evidence="1">
    <location>
        <begin position="51"/>
        <end position="63"/>
    </location>
</feature>
<dbReference type="Proteomes" id="UP001174997">
    <property type="component" value="Unassembled WGS sequence"/>
</dbReference>
<feature type="region of interest" description="Disordered" evidence="1">
    <location>
        <begin position="41"/>
        <end position="63"/>
    </location>
</feature>
<feature type="region of interest" description="Disordered" evidence="1">
    <location>
        <begin position="95"/>
        <end position="153"/>
    </location>
</feature>
<dbReference type="AlphaFoldDB" id="A0AA40D8F7"/>
<proteinExistence type="predicted"/>